<name>A0A445M1P1_GLYSO</name>
<feature type="transmembrane region" description="Helical" evidence="1">
    <location>
        <begin position="46"/>
        <end position="70"/>
    </location>
</feature>
<proteinExistence type="predicted"/>
<keyword evidence="1" id="KW-0812">Transmembrane</keyword>
<keyword evidence="3" id="KW-1185">Reference proteome</keyword>
<evidence type="ECO:0000313" key="3">
    <source>
        <dbReference type="Proteomes" id="UP000289340"/>
    </source>
</evidence>
<organism evidence="2 3">
    <name type="scientific">Glycine soja</name>
    <name type="common">Wild soybean</name>
    <dbReference type="NCBI Taxonomy" id="3848"/>
    <lineage>
        <taxon>Eukaryota</taxon>
        <taxon>Viridiplantae</taxon>
        <taxon>Streptophyta</taxon>
        <taxon>Embryophyta</taxon>
        <taxon>Tracheophyta</taxon>
        <taxon>Spermatophyta</taxon>
        <taxon>Magnoliopsida</taxon>
        <taxon>eudicotyledons</taxon>
        <taxon>Gunneridae</taxon>
        <taxon>Pentapetalae</taxon>
        <taxon>rosids</taxon>
        <taxon>fabids</taxon>
        <taxon>Fabales</taxon>
        <taxon>Fabaceae</taxon>
        <taxon>Papilionoideae</taxon>
        <taxon>50 kb inversion clade</taxon>
        <taxon>NPAAA clade</taxon>
        <taxon>indigoferoid/millettioid clade</taxon>
        <taxon>Phaseoleae</taxon>
        <taxon>Glycine</taxon>
        <taxon>Glycine subgen. Soja</taxon>
    </lineage>
</organism>
<gene>
    <name evidence="2" type="ORF">D0Y65_001199</name>
</gene>
<evidence type="ECO:0000313" key="2">
    <source>
        <dbReference type="EMBL" id="RZC29512.1"/>
    </source>
</evidence>
<sequence length="109" mass="12434">QRRFYKIVFKWKVFLFHSYALSLLFSASHASLSYTNPFLSLTPCLLPFVVVVVVFVTLCKGLGFWNFCIFSHSSFHYALSLVNLSESMLCHTTSLHCCFAVAMPPHFVS</sequence>
<keyword evidence="1" id="KW-1133">Transmembrane helix</keyword>
<reference evidence="2 3" key="1">
    <citation type="submission" date="2018-09" db="EMBL/GenBank/DDBJ databases">
        <title>A high-quality reference genome of wild soybean provides a powerful tool to mine soybean genomes.</title>
        <authorList>
            <person name="Xie M."/>
            <person name="Chung C.Y.L."/>
            <person name="Li M.-W."/>
            <person name="Wong F.-L."/>
            <person name="Chan T.-F."/>
            <person name="Lam H.-M."/>
        </authorList>
    </citation>
    <scope>NUCLEOTIDE SEQUENCE [LARGE SCALE GENOMIC DNA]</scope>
    <source>
        <strain evidence="3">cv. W05</strain>
        <tissue evidence="2">Hypocotyl of etiolated seedlings</tissue>
    </source>
</reference>
<comment type="caution">
    <text evidence="2">The sequence shown here is derived from an EMBL/GenBank/DDBJ whole genome shotgun (WGS) entry which is preliminary data.</text>
</comment>
<accession>A0A445M1P1</accession>
<evidence type="ECO:0000256" key="1">
    <source>
        <dbReference type="SAM" id="Phobius"/>
    </source>
</evidence>
<dbReference type="EMBL" id="QZWG01000001">
    <property type="protein sequence ID" value="RZC29512.1"/>
    <property type="molecule type" value="Genomic_DNA"/>
</dbReference>
<protein>
    <submittedName>
        <fullName evidence="2">Clathrin light chain 2 isoform D</fullName>
    </submittedName>
</protein>
<dbReference type="AlphaFoldDB" id="A0A445M1P1"/>
<keyword evidence="1" id="KW-0472">Membrane</keyword>
<dbReference type="Proteomes" id="UP000289340">
    <property type="component" value="Chromosome 1"/>
</dbReference>
<feature type="non-terminal residue" evidence="2">
    <location>
        <position position="1"/>
    </location>
</feature>